<accession>A0A2R7YU59</accession>
<feature type="region of interest" description="Disordered" evidence="1">
    <location>
        <begin position="75"/>
        <end position="104"/>
    </location>
</feature>
<protein>
    <submittedName>
        <fullName evidence="2">Uncharacterized protein</fullName>
    </submittedName>
</protein>
<name>A0A2R7YU59_9ACTN</name>
<dbReference type="EMBL" id="PYXZ01000010">
    <property type="protein sequence ID" value="PUA79419.1"/>
    <property type="molecule type" value="Genomic_DNA"/>
</dbReference>
<sequence>MAQISSTIYTIGTALRRAKDADVAVDVLLAGQWISGQVNAMDGHGIVLHGTDDALSIIRMSSIDAVRVRNAAAFDGTPQVEAHHEPDPMAEREAHPMPAAAADR</sequence>
<keyword evidence="3" id="KW-1185">Reference proteome</keyword>
<comment type="caution">
    <text evidence="2">The sequence shown here is derived from an EMBL/GenBank/DDBJ whole genome shotgun (WGS) entry which is preliminary data.</text>
</comment>
<dbReference type="OrthoDB" id="3788059at2"/>
<reference evidence="2 3" key="1">
    <citation type="submission" date="2018-03" db="EMBL/GenBank/DDBJ databases">
        <authorList>
            <person name="Keele B.F."/>
        </authorList>
    </citation>
    <scope>NUCLEOTIDE SEQUENCE [LARGE SCALE GENOMIC DNA]</scope>
    <source>
        <strain evidence="2 3">IB-3</strain>
    </source>
</reference>
<organism evidence="2 3">
    <name type="scientific">Nocardioides currus</name>
    <dbReference type="NCBI Taxonomy" id="2133958"/>
    <lineage>
        <taxon>Bacteria</taxon>
        <taxon>Bacillati</taxon>
        <taxon>Actinomycetota</taxon>
        <taxon>Actinomycetes</taxon>
        <taxon>Propionibacteriales</taxon>
        <taxon>Nocardioidaceae</taxon>
        <taxon>Nocardioides</taxon>
    </lineage>
</organism>
<gene>
    <name evidence="2" type="ORF">C7S10_18750</name>
</gene>
<dbReference type="AlphaFoldDB" id="A0A2R7YU59"/>
<evidence type="ECO:0000313" key="2">
    <source>
        <dbReference type="EMBL" id="PUA79419.1"/>
    </source>
</evidence>
<evidence type="ECO:0000313" key="3">
    <source>
        <dbReference type="Proteomes" id="UP000244867"/>
    </source>
</evidence>
<dbReference type="RefSeq" id="WP_108345989.1">
    <property type="nucleotide sequence ID" value="NZ_PYXZ01000010.1"/>
</dbReference>
<dbReference type="Proteomes" id="UP000244867">
    <property type="component" value="Unassembled WGS sequence"/>
</dbReference>
<evidence type="ECO:0000256" key="1">
    <source>
        <dbReference type="SAM" id="MobiDB-lite"/>
    </source>
</evidence>
<proteinExistence type="predicted"/>
<feature type="compositionally biased region" description="Basic and acidic residues" evidence="1">
    <location>
        <begin position="81"/>
        <end position="95"/>
    </location>
</feature>